<feature type="non-terminal residue" evidence="2">
    <location>
        <position position="1"/>
    </location>
</feature>
<gene>
    <name evidence="2" type="ORF">CR513_39833</name>
</gene>
<dbReference type="Pfam" id="PF03242">
    <property type="entry name" value="LEA_3a"/>
    <property type="match status" value="1"/>
</dbReference>
<evidence type="ECO:0000256" key="1">
    <source>
        <dbReference type="SAM" id="MobiDB-lite"/>
    </source>
</evidence>
<dbReference type="PANTHER" id="PTHR33509">
    <property type="entry name" value="LATE EMBRYOGENIS ABUNDANT PROTEIN 2-RELATED"/>
    <property type="match status" value="1"/>
</dbReference>
<dbReference type="AlphaFoldDB" id="A0A371FN79"/>
<dbReference type="Proteomes" id="UP000257109">
    <property type="component" value="Unassembled WGS sequence"/>
</dbReference>
<evidence type="ECO:0000313" key="3">
    <source>
        <dbReference type="Proteomes" id="UP000257109"/>
    </source>
</evidence>
<dbReference type="OrthoDB" id="780319at2759"/>
<protein>
    <submittedName>
        <fullName evidence="2">Uncharacterized protein</fullName>
    </submittedName>
</protein>
<keyword evidence="3" id="KW-1185">Reference proteome</keyword>
<proteinExistence type="predicted"/>
<comment type="caution">
    <text evidence="2">The sequence shown here is derived from an EMBL/GenBank/DDBJ whole genome shotgun (WGS) entry which is preliminary data.</text>
</comment>
<sequence>MVQEAMAQMEGTTVKAKSASDNGNKEEIFWMKDPKSGNWIPENHFDEVDVAELRDKFLSKTHKIFQSST</sequence>
<evidence type="ECO:0000313" key="2">
    <source>
        <dbReference type="EMBL" id="RDX79712.1"/>
    </source>
</evidence>
<feature type="region of interest" description="Disordered" evidence="1">
    <location>
        <begin position="1"/>
        <end position="21"/>
    </location>
</feature>
<reference evidence="2" key="1">
    <citation type="submission" date="2018-05" db="EMBL/GenBank/DDBJ databases">
        <title>Draft genome of Mucuna pruriens seed.</title>
        <authorList>
            <person name="Nnadi N.E."/>
            <person name="Vos R."/>
            <person name="Hasami M.H."/>
            <person name="Devisetty U.K."/>
            <person name="Aguiy J.C."/>
        </authorList>
    </citation>
    <scope>NUCLEOTIDE SEQUENCE [LARGE SCALE GENOMIC DNA]</scope>
    <source>
        <strain evidence="2">JCA_2017</strain>
    </source>
</reference>
<dbReference type="InterPro" id="IPR004926">
    <property type="entry name" value="LEA_3a"/>
</dbReference>
<organism evidence="2 3">
    <name type="scientific">Mucuna pruriens</name>
    <name type="common">Velvet bean</name>
    <name type="synonym">Dolichos pruriens</name>
    <dbReference type="NCBI Taxonomy" id="157652"/>
    <lineage>
        <taxon>Eukaryota</taxon>
        <taxon>Viridiplantae</taxon>
        <taxon>Streptophyta</taxon>
        <taxon>Embryophyta</taxon>
        <taxon>Tracheophyta</taxon>
        <taxon>Spermatophyta</taxon>
        <taxon>Magnoliopsida</taxon>
        <taxon>eudicotyledons</taxon>
        <taxon>Gunneridae</taxon>
        <taxon>Pentapetalae</taxon>
        <taxon>rosids</taxon>
        <taxon>fabids</taxon>
        <taxon>Fabales</taxon>
        <taxon>Fabaceae</taxon>
        <taxon>Papilionoideae</taxon>
        <taxon>50 kb inversion clade</taxon>
        <taxon>NPAAA clade</taxon>
        <taxon>indigoferoid/millettioid clade</taxon>
        <taxon>Phaseoleae</taxon>
        <taxon>Mucuna</taxon>
    </lineage>
</organism>
<name>A0A371FN79_MUCPR</name>
<dbReference type="EMBL" id="QJKJ01008456">
    <property type="protein sequence ID" value="RDX79712.1"/>
    <property type="molecule type" value="Genomic_DNA"/>
</dbReference>
<accession>A0A371FN79</accession>
<dbReference type="PANTHER" id="PTHR33509:SF21">
    <property type="entry name" value="OS02G0564600 PROTEIN"/>
    <property type="match status" value="1"/>
</dbReference>